<accession>A0A1R3I5Y8</accession>
<reference evidence="2 3" key="1">
    <citation type="submission" date="2013-09" db="EMBL/GenBank/DDBJ databases">
        <title>Corchorus capsularis genome sequencing.</title>
        <authorList>
            <person name="Alam M."/>
            <person name="Haque M.S."/>
            <person name="Islam M.S."/>
            <person name="Emdad E.M."/>
            <person name="Islam M.M."/>
            <person name="Ahmed B."/>
            <person name="Halim A."/>
            <person name="Hossen Q.M.M."/>
            <person name="Hossain M.Z."/>
            <person name="Ahmed R."/>
            <person name="Khan M.M."/>
            <person name="Islam R."/>
            <person name="Rashid M.M."/>
            <person name="Khan S.A."/>
            <person name="Rahman M.S."/>
            <person name="Alam M."/>
        </authorList>
    </citation>
    <scope>NUCLEOTIDE SEQUENCE [LARGE SCALE GENOMIC DNA]</scope>
    <source>
        <strain evidence="3">cv. CVL-1</strain>
        <tissue evidence="2">Whole seedling</tissue>
    </source>
</reference>
<evidence type="ECO:0000313" key="3">
    <source>
        <dbReference type="Proteomes" id="UP000188268"/>
    </source>
</evidence>
<gene>
    <name evidence="2" type="ORF">CCACVL1_14710</name>
</gene>
<dbReference type="Gramene" id="OMO78016">
    <property type="protein sequence ID" value="OMO78016"/>
    <property type="gene ID" value="CCACVL1_14710"/>
</dbReference>
<dbReference type="AlphaFoldDB" id="A0A1R3I5Y8"/>
<name>A0A1R3I5Y8_COCAP</name>
<feature type="region of interest" description="Disordered" evidence="1">
    <location>
        <begin position="1"/>
        <end position="32"/>
    </location>
</feature>
<protein>
    <submittedName>
        <fullName evidence="2">Uncharacterized protein</fullName>
    </submittedName>
</protein>
<dbReference type="Proteomes" id="UP000188268">
    <property type="component" value="Unassembled WGS sequence"/>
</dbReference>
<keyword evidence="3" id="KW-1185">Reference proteome</keyword>
<evidence type="ECO:0000256" key="1">
    <source>
        <dbReference type="SAM" id="MobiDB-lite"/>
    </source>
</evidence>
<proteinExistence type="predicted"/>
<organism evidence="2 3">
    <name type="scientific">Corchorus capsularis</name>
    <name type="common">Jute</name>
    <dbReference type="NCBI Taxonomy" id="210143"/>
    <lineage>
        <taxon>Eukaryota</taxon>
        <taxon>Viridiplantae</taxon>
        <taxon>Streptophyta</taxon>
        <taxon>Embryophyta</taxon>
        <taxon>Tracheophyta</taxon>
        <taxon>Spermatophyta</taxon>
        <taxon>Magnoliopsida</taxon>
        <taxon>eudicotyledons</taxon>
        <taxon>Gunneridae</taxon>
        <taxon>Pentapetalae</taxon>
        <taxon>rosids</taxon>
        <taxon>malvids</taxon>
        <taxon>Malvales</taxon>
        <taxon>Malvaceae</taxon>
        <taxon>Grewioideae</taxon>
        <taxon>Apeibeae</taxon>
        <taxon>Corchorus</taxon>
    </lineage>
</organism>
<dbReference type="EMBL" id="AWWV01010631">
    <property type="protein sequence ID" value="OMO78016.1"/>
    <property type="molecule type" value="Genomic_DNA"/>
</dbReference>
<comment type="caution">
    <text evidence="2">The sequence shown here is derived from an EMBL/GenBank/DDBJ whole genome shotgun (WGS) entry which is preliminary data.</text>
</comment>
<sequence length="56" mass="5964">MGQKVGQANLVPAFVTDSRDEENEQNASAKGTEVVSTGITLQVREAIEFKGVLSGR</sequence>
<evidence type="ECO:0000313" key="2">
    <source>
        <dbReference type="EMBL" id="OMO78016.1"/>
    </source>
</evidence>